<keyword evidence="8" id="KW-1185">Reference proteome</keyword>
<evidence type="ECO:0000256" key="2">
    <source>
        <dbReference type="ARBA" id="ARBA00022553"/>
    </source>
</evidence>
<comment type="caution">
    <text evidence="7">The sequence shown here is derived from an EMBL/GenBank/DDBJ whole genome shotgun (WGS) entry which is preliminary data.</text>
</comment>
<feature type="region of interest" description="Disordered" evidence="6">
    <location>
        <begin position="43"/>
        <end position="76"/>
    </location>
</feature>
<organism evidence="7 8">
    <name type="scientific">Eleginops maclovinus</name>
    <name type="common">Patagonian blennie</name>
    <name type="synonym">Eleginus maclovinus</name>
    <dbReference type="NCBI Taxonomy" id="56733"/>
    <lineage>
        <taxon>Eukaryota</taxon>
        <taxon>Metazoa</taxon>
        <taxon>Chordata</taxon>
        <taxon>Craniata</taxon>
        <taxon>Vertebrata</taxon>
        <taxon>Euteleostomi</taxon>
        <taxon>Actinopterygii</taxon>
        <taxon>Neopterygii</taxon>
        <taxon>Teleostei</taxon>
        <taxon>Neoteleostei</taxon>
        <taxon>Acanthomorphata</taxon>
        <taxon>Eupercaria</taxon>
        <taxon>Perciformes</taxon>
        <taxon>Notothenioidei</taxon>
        <taxon>Eleginopidae</taxon>
        <taxon>Eleginops</taxon>
    </lineage>
</organism>
<keyword evidence="4" id="KW-0472">Membrane</keyword>
<feature type="region of interest" description="Disordered" evidence="6">
    <location>
        <begin position="1890"/>
        <end position="1909"/>
    </location>
</feature>
<evidence type="ECO:0000313" key="7">
    <source>
        <dbReference type="EMBL" id="KAK5857837.1"/>
    </source>
</evidence>
<feature type="coiled-coil region" evidence="5">
    <location>
        <begin position="462"/>
        <end position="521"/>
    </location>
</feature>
<evidence type="ECO:0000256" key="3">
    <source>
        <dbReference type="ARBA" id="ARBA00022737"/>
    </source>
</evidence>
<reference evidence="7 8" key="2">
    <citation type="journal article" date="2023" name="Mol. Biol. Evol.">
        <title>Genomics of Secondarily Temperate Adaptation in the Only Non-Antarctic Icefish.</title>
        <authorList>
            <person name="Rivera-Colon A.G."/>
            <person name="Rayamajhi N."/>
            <person name="Minhas B.F."/>
            <person name="Madrigal G."/>
            <person name="Bilyk K.T."/>
            <person name="Yoon V."/>
            <person name="Hune M."/>
            <person name="Gregory S."/>
            <person name="Cheng C.H.C."/>
            <person name="Catchen J.M."/>
        </authorList>
    </citation>
    <scope>NUCLEOTIDE SEQUENCE [LARGE SCALE GENOMIC DNA]</scope>
    <source>
        <strain evidence="7">JMC-PN-2008</strain>
    </source>
</reference>
<dbReference type="PANTHER" id="PTHR14514:SF4">
    <property type="entry name" value="NESPRIN-2"/>
    <property type="match status" value="1"/>
</dbReference>
<feature type="compositionally biased region" description="Polar residues" evidence="6">
    <location>
        <begin position="43"/>
        <end position="52"/>
    </location>
</feature>
<evidence type="ECO:0000256" key="6">
    <source>
        <dbReference type="SAM" id="MobiDB-lite"/>
    </source>
</evidence>
<evidence type="ECO:0000256" key="5">
    <source>
        <dbReference type="SAM" id="Coils"/>
    </source>
</evidence>
<dbReference type="Proteomes" id="UP001346869">
    <property type="component" value="Unassembled WGS sequence"/>
</dbReference>
<evidence type="ECO:0000256" key="4">
    <source>
        <dbReference type="ARBA" id="ARBA00023136"/>
    </source>
</evidence>
<dbReference type="EMBL" id="JAUZQC010000016">
    <property type="protein sequence ID" value="KAK5857837.1"/>
    <property type="molecule type" value="Genomic_DNA"/>
</dbReference>
<evidence type="ECO:0000313" key="8">
    <source>
        <dbReference type="Proteomes" id="UP001346869"/>
    </source>
</evidence>
<proteinExistence type="predicted"/>
<protein>
    <recommendedName>
        <fullName evidence="9">Nesprin-2-like</fullName>
    </recommendedName>
</protein>
<dbReference type="Gene3D" id="1.20.58.60">
    <property type="match status" value="3"/>
</dbReference>
<keyword evidence="3" id="KW-0677">Repeat</keyword>
<name>A0AAN7XAH4_ELEMC</name>
<dbReference type="SUPFAM" id="SSF46966">
    <property type="entry name" value="Spectrin repeat"/>
    <property type="match status" value="2"/>
</dbReference>
<dbReference type="PANTHER" id="PTHR14514">
    <property type="entry name" value="PKA ANCHORING PROTEIN"/>
    <property type="match status" value="1"/>
</dbReference>
<evidence type="ECO:0000256" key="1">
    <source>
        <dbReference type="ARBA" id="ARBA00004308"/>
    </source>
</evidence>
<feature type="coiled-coil region" evidence="5">
    <location>
        <begin position="1324"/>
        <end position="1351"/>
    </location>
</feature>
<comment type="subcellular location">
    <subcellularLocation>
        <location evidence="1">Endomembrane system</location>
    </subcellularLocation>
</comment>
<sequence length="2214" mass="251826">MFSIKVSFTLSLRCKLRHLPYRTHNIKLIHSLNPSCWPRPKQTSSYSHQYKSSPRPRLSSHLHNPDIRPSSNHSRRFQLNQKVNVRPESMPESPDLFFKPPALAQAPPQAYTEAYAKAQALARNGFEEAKHCLQEHILETINVFRDKCLSAEQASVKEETLKTLDPELLEEFLRAAKGMDAFCAPSQLRDMEFFTQSIRTQWEACFSAEGSFAQAGQHLEALKELCDTLSPEDAHRLAQTQLRECETRLADIQRQFSGDQDLSVPDSRIPVAFCEDVTTQKEPTRPSDKPQVSAEFSPVTMKTVFHEKREVEKQASVEEEVSKKEALERYENCRRSLTAQLAKIEQSIKDVPSDSVSLKGLHSRLQEIQFLRQETESLWSEYANQCSQLSGNSGLEQQKADMQDQWRGQQSKLQRRGSSLGAALRQIDSTENHMVDFTDRLDRYLRQPKDITVFTPANSNILKDIKELDDNIQSELDQLSRLDPESSDLDPRDCFPLSREVETHRSSLDQLRQQVRKSEAAARALDRFLMSLRTVDEDISGVQGAPCSDTVILQDCRSKLAQIRQSVDSLKEKAPQLDALLQGARLTVTRDGVPASCLDMVTTLLRKLEEADGGLASQQKGLQKETQSRSLGLRKRTLLGDLRKLRETIEARGLKEPTMPAVQHRLRALSDLEGQMQAVQAELQNLHELQDQQGGGEDLLQELDTQWTDTLRAYNDRKKQCSILLELLKKFQACRSRLSSTMQKAEQTISEQASYLGKENLQRSITMVSSIKEGLGGVGERMEEMRAVCRQLQSQLKNFPDCSETPFEAEADTLMDNWLDVTEKTDAYMDNLQVGQELWEKQLMLGGEVESWAGAKLALFAESHPFHNEQQVLAMRDEIHANEENIEHFHKKSVEIQEMLQGKEAPLELQVMETQLKKRMEQVKELFADCTDVFEELVAVKKHLSERVEECQSAVEGIQCSLSIVNASQPNAEEQIQRLCDDLESQEEQAEAALKEVGLVSSVASPQVLEGLSVDCSRLKEAIARTRDMIHLKREERDKGLLKVIEVEKQLFGEWFQNLQLSVNECFEHPESRADVETFLERLASFLKSKDSERRLEQLKDQRERGSQQLPPQQLSEFSDWLKEQQKEVATFRTHCQNRQEQLEPLLNDLNSLQKQHDSFREWLQYKEKHAVESDKIKPFLKDLQDESVRAETLAELLTSIRKQGVRAESLLKDSDNLIQRYRNLVAKLQKQTEAQGILQGKLVEFNTQAKSTRSWITDLVKPLSSPGSQAEDLKHRAQAILTSKPEGDSKVNDLRRHGETLCGQEDLDKGRKQEVQQTVKETEEQWRAGLQTAEENLNQAEKQAVLEKDLDAVKTQSENVQSWIRDKQQNLQSLGGCMQVEEKLQVAKATLSSKPDGESKLGDLKRQCQNLCEKQGLDESRRREVQDAVRQTEEQWRKVLQAAEEGLTKAESEAATGKDFDAFKTRNESIQSWIKEQKQKLLSLASQMPFEERLQVAQAVINSKPEGESKLLNLKTQAKALCEHLEESRKAEVQQLAKDSEQQWRNVLQAARQAELRSLTDDFDTQSKNTQSWIRERQQKLQSVGAHTPPDERCHTAQDILSSKPDGDCTVNNLRRRGQGLCDHPDADQGRKVHVQKTIRDTEEQWRTVMQAAKQVEAAAGAEISEKTEKRTLELKGFETQQQDTVRWFTDLQQQLDSLKSQTKPKDRMQSAQAIISSKTKGDSMLQELKRQSQILCGQDLEEPRKQEVQQKVKSAEEQWAKVLQSAKQAQDQAEKQCALEGELKEYEALKEDTKAWLEEKQKSLVSLDVQTDPEMTITTAQSLSDQEDLEETLKQEAKQTVKESEEQWRTVLQTAENTLKKAEVHYSLSRELEAFRSKAGSTNAWVKKLQQQAESKGSGTKGSRAEIEDRLNTAQAILSSKSRGEAQVMELKRRAESLCEQEDLQGDKKLEVQKMVKDTEQHWRTVLQTAEDSQRQLKGVVERLVSCQYQQGQAEARLSECQKQTSALPRVFPWPGLGERRQAVEQARILLEQSTALAPVLSNLRTQAAELFEITQDVGWSDPSVADKEKSIPPLLKELTEAVSNLEQGIVTERQCTQLVEQHVAAQDWLREHVKGLGAPPADRQGLHNTVNTLKALLQTVDREQREMKELDSARDSLLSLCSHGGRDALTLEVSHLHDLCATSEREVRERLAACEARLQELDSQVAKKARG</sequence>
<feature type="coiled-coil region" evidence="5">
    <location>
        <begin position="2129"/>
        <end position="2163"/>
    </location>
</feature>
<evidence type="ECO:0008006" key="9">
    <source>
        <dbReference type="Google" id="ProtNLM"/>
    </source>
</evidence>
<gene>
    <name evidence="7" type="ORF">PBY51_011054</name>
</gene>
<reference evidence="7 8" key="1">
    <citation type="journal article" date="2023" name="Genes (Basel)">
        <title>Chromosome-Level Genome Assembly and Circadian Gene Repertoire of the Patagonia Blennie Eleginops maclovinus-The Closest Ancestral Proxy of Antarctic Cryonotothenioids.</title>
        <authorList>
            <person name="Cheng C.C."/>
            <person name="Rivera-Colon A.G."/>
            <person name="Minhas B.F."/>
            <person name="Wilson L."/>
            <person name="Rayamajhi N."/>
            <person name="Vargas-Chacoff L."/>
            <person name="Catchen J.M."/>
        </authorList>
    </citation>
    <scope>NUCLEOTIDE SEQUENCE [LARGE SCALE GENOMIC DNA]</scope>
    <source>
        <strain evidence="7">JMC-PN-2008</strain>
    </source>
</reference>
<keyword evidence="2" id="KW-0597">Phosphoprotein</keyword>
<dbReference type="SMART" id="SM00150">
    <property type="entry name" value="SPEC"/>
    <property type="match status" value="5"/>
</dbReference>
<feature type="coiled-coil region" evidence="5">
    <location>
        <begin position="1754"/>
        <end position="1801"/>
    </location>
</feature>
<feature type="compositionally biased region" description="Polar residues" evidence="6">
    <location>
        <begin position="1890"/>
        <end position="1900"/>
    </location>
</feature>
<accession>A0AAN7XAH4</accession>
<feature type="coiled-coil region" evidence="5">
    <location>
        <begin position="969"/>
        <end position="996"/>
    </location>
</feature>
<keyword evidence="5" id="KW-0175">Coiled coil</keyword>
<dbReference type="InterPro" id="IPR018159">
    <property type="entry name" value="Spectrin/alpha-actinin"/>
</dbReference>